<feature type="compositionally biased region" description="Low complexity" evidence="1">
    <location>
        <begin position="17"/>
        <end position="26"/>
    </location>
</feature>
<evidence type="ECO:0000313" key="2">
    <source>
        <dbReference type="EMBL" id="TKA26178.1"/>
    </source>
</evidence>
<evidence type="ECO:0000313" key="3">
    <source>
        <dbReference type="Proteomes" id="UP000308549"/>
    </source>
</evidence>
<protein>
    <submittedName>
        <fullName evidence="2">Uncharacterized protein</fullName>
    </submittedName>
</protein>
<accession>A0A4U0TV66</accession>
<dbReference type="AlphaFoldDB" id="A0A4U0TV66"/>
<proteinExistence type="predicted"/>
<evidence type="ECO:0000256" key="1">
    <source>
        <dbReference type="SAM" id="MobiDB-lite"/>
    </source>
</evidence>
<gene>
    <name evidence="2" type="ORF">B0A50_04675</name>
</gene>
<dbReference type="EMBL" id="NAJL01000030">
    <property type="protein sequence ID" value="TKA26178.1"/>
    <property type="molecule type" value="Genomic_DNA"/>
</dbReference>
<comment type="caution">
    <text evidence="2">The sequence shown here is derived from an EMBL/GenBank/DDBJ whole genome shotgun (WGS) entry which is preliminary data.</text>
</comment>
<feature type="compositionally biased region" description="Basic and acidic residues" evidence="1">
    <location>
        <begin position="44"/>
        <end position="61"/>
    </location>
</feature>
<keyword evidence="3" id="KW-1185">Reference proteome</keyword>
<reference evidence="2 3" key="1">
    <citation type="submission" date="2017-03" db="EMBL/GenBank/DDBJ databases">
        <title>Genomes of endolithic fungi from Antarctica.</title>
        <authorList>
            <person name="Coleine C."/>
            <person name="Masonjones S."/>
            <person name="Stajich J.E."/>
        </authorList>
    </citation>
    <scope>NUCLEOTIDE SEQUENCE [LARGE SCALE GENOMIC DNA]</scope>
    <source>
        <strain evidence="2 3">CCFEE 6315</strain>
    </source>
</reference>
<feature type="region of interest" description="Disordered" evidence="1">
    <location>
        <begin position="1"/>
        <end position="82"/>
    </location>
</feature>
<feature type="region of interest" description="Disordered" evidence="1">
    <location>
        <begin position="117"/>
        <end position="146"/>
    </location>
</feature>
<feature type="compositionally biased region" description="Basic and acidic residues" evidence="1">
    <location>
        <begin position="117"/>
        <end position="138"/>
    </location>
</feature>
<name>A0A4U0TV66_9PEZI</name>
<sequence>MSIKTGAENGYPASFCSGSSSSSSSGTQSKHANDRDLSCSMDEPYERPTKKDRLSVHDRCLDSNPNARNHGSLPATGALPNERDIFQEYGGKGKYVERSGVRLDSEDEQDRREARCMLEGEREGKLEEAAREEVERGRVGKVSGGG</sequence>
<organism evidence="2 3">
    <name type="scientific">Salinomyces thailandicus</name>
    <dbReference type="NCBI Taxonomy" id="706561"/>
    <lineage>
        <taxon>Eukaryota</taxon>
        <taxon>Fungi</taxon>
        <taxon>Dikarya</taxon>
        <taxon>Ascomycota</taxon>
        <taxon>Pezizomycotina</taxon>
        <taxon>Dothideomycetes</taxon>
        <taxon>Dothideomycetidae</taxon>
        <taxon>Mycosphaerellales</taxon>
        <taxon>Teratosphaeriaceae</taxon>
        <taxon>Salinomyces</taxon>
    </lineage>
</organism>
<dbReference type="Proteomes" id="UP000308549">
    <property type="component" value="Unassembled WGS sequence"/>
</dbReference>